<organism evidence="1 2">
    <name type="scientific">Portunus trituberculatus</name>
    <name type="common">Swimming crab</name>
    <name type="synonym">Neptunus trituberculatus</name>
    <dbReference type="NCBI Taxonomy" id="210409"/>
    <lineage>
        <taxon>Eukaryota</taxon>
        <taxon>Metazoa</taxon>
        <taxon>Ecdysozoa</taxon>
        <taxon>Arthropoda</taxon>
        <taxon>Crustacea</taxon>
        <taxon>Multicrustacea</taxon>
        <taxon>Malacostraca</taxon>
        <taxon>Eumalacostraca</taxon>
        <taxon>Eucarida</taxon>
        <taxon>Decapoda</taxon>
        <taxon>Pleocyemata</taxon>
        <taxon>Brachyura</taxon>
        <taxon>Eubrachyura</taxon>
        <taxon>Portunoidea</taxon>
        <taxon>Portunidae</taxon>
        <taxon>Portuninae</taxon>
        <taxon>Portunus</taxon>
    </lineage>
</organism>
<evidence type="ECO:0000313" key="1">
    <source>
        <dbReference type="EMBL" id="MPC67403.1"/>
    </source>
</evidence>
<proteinExistence type="predicted"/>
<name>A0A5B7HBC7_PORTR</name>
<gene>
    <name evidence="1" type="ORF">E2C01_061578</name>
</gene>
<reference evidence="1 2" key="1">
    <citation type="submission" date="2019-05" db="EMBL/GenBank/DDBJ databases">
        <title>Another draft genome of Portunus trituberculatus and its Hox gene families provides insights of decapod evolution.</title>
        <authorList>
            <person name="Jeong J.-H."/>
            <person name="Song I."/>
            <person name="Kim S."/>
            <person name="Choi T."/>
            <person name="Kim D."/>
            <person name="Ryu S."/>
            <person name="Kim W."/>
        </authorList>
    </citation>
    <scope>NUCLEOTIDE SEQUENCE [LARGE SCALE GENOMIC DNA]</scope>
    <source>
        <tissue evidence="1">Muscle</tissue>
    </source>
</reference>
<dbReference type="OrthoDB" id="10012075at2759"/>
<protein>
    <submittedName>
        <fullName evidence="1">Uncharacterized protein</fullName>
    </submittedName>
</protein>
<evidence type="ECO:0000313" key="2">
    <source>
        <dbReference type="Proteomes" id="UP000324222"/>
    </source>
</evidence>
<dbReference type="EMBL" id="VSRR010026190">
    <property type="protein sequence ID" value="MPC67403.1"/>
    <property type="molecule type" value="Genomic_DNA"/>
</dbReference>
<dbReference type="AlphaFoldDB" id="A0A5B7HBC7"/>
<sequence length="64" mass="6899">MTEDTSQISINKGKRKDLHGLTLDLDNGRNPAHRPALSGAGVRVSATAGLLPFCLLRVSSAHWF</sequence>
<comment type="caution">
    <text evidence="1">The sequence shown here is derived from an EMBL/GenBank/DDBJ whole genome shotgun (WGS) entry which is preliminary data.</text>
</comment>
<accession>A0A5B7HBC7</accession>
<keyword evidence="2" id="KW-1185">Reference proteome</keyword>
<dbReference type="Proteomes" id="UP000324222">
    <property type="component" value="Unassembled WGS sequence"/>
</dbReference>